<name>A0ABV5G1Y6_9MICC</name>
<proteinExistence type="predicted"/>
<organism evidence="2 3">
    <name type="scientific">Citricoccus parietis</name>
    <dbReference type="NCBI Taxonomy" id="592307"/>
    <lineage>
        <taxon>Bacteria</taxon>
        <taxon>Bacillati</taxon>
        <taxon>Actinomycetota</taxon>
        <taxon>Actinomycetes</taxon>
        <taxon>Micrococcales</taxon>
        <taxon>Micrococcaceae</taxon>
        <taxon>Citricoccus</taxon>
    </lineage>
</organism>
<evidence type="ECO:0000256" key="1">
    <source>
        <dbReference type="SAM" id="MobiDB-lite"/>
    </source>
</evidence>
<dbReference type="EMBL" id="JBHMFI010000001">
    <property type="protein sequence ID" value="MFB9072939.1"/>
    <property type="molecule type" value="Genomic_DNA"/>
</dbReference>
<evidence type="ECO:0000313" key="3">
    <source>
        <dbReference type="Proteomes" id="UP001589575"/>
    </source>
</evidence>
<dbReference type="Proteomes" id="UP001589575">
    <property type="component" value="Unassembled WGS sequence"/>
</dbReference>
<keyword evidence="3" id="KW-1185">Reference proteome</keyword>
<feature type="region of interest" description="Disordered" evidence="1">
    <location>
        <begin position="1"/>
        <end position="26"/>
    </location>
</feature>
<sequence>MRAAGRGRDPAPGPGKADTRKDNAIPVPMAREYVHSLISELTRECPVSSG</sequence>
<protein>
    <submittedName>
        <fullName evidence="2">Uncharacterized protein</fullName>
    </submittedName>
</protein>
<evidence type="ECO:0000313" key="2">
    <source>
        <dbReference type="EMBL" id="MFB9072939.1"/>
    </source>
</evidence>
<accession>A0ABV5G1Y6</accession>
<reference evidence="2 3" key="1">
    <citation type="submission" date="2024-09" db="EMBL/GenBank/DDBJ databases">
        <authorList>
            <person name="Sun Q."/>
            <person name="Mori K."/>
        </authorList>
    </citation>
    <scope>NUCLEOTIDE SEQUENCE [LARGE SCALE GENOMIC DNA]</scope>
    <source>
        <strain evidence="2 3">CCM 7609</strain>
    </source>
</reference>
<gene>
    <name evidence="2" type="ORF">ACFFX0_17715</name>
</gene>
<comment type="caution">
    <text evidence="2">The sequence shown here is derived from an EMBL/GenBank/DDBJ whole genome shotgun (WGS) entry which is preliminary data.</text>
</comment>